<dbReference type="Proteomes" id="UP001056681">
    <property type="component" value="Chromosome"/>
</dbReference>
<sequence length="570" mass="62083">MKHPPPPRAFLALAFMCLAGIHPGAAKAANPAAPPRIIWSPCPAGFVAPVWQPIWGERMECGIMAVPLAYDGSATGQFGTALIRIKAGIPSERQGALFFNFGGPGGSPLDYLPDVAYLWSSASKDDPLDGDKRRLADHFDLIGVVPRGLRLGDRYDCASSSDTAVRSHDPTINPDDAVWEWVVRLTAAQARACPNELKPYIGSLDHVHDMEQARLSLGEPVMNFLGISYGTWVGALYAATYPQHVGRIVLDSSMNYAGTFENQLDDSARESQDLFMRRAVLPAAADPRYGLGTDSQAILQKVMRMPAHVLELWVPILRTPADLTAALIMAPWFYANPYITPEYLMYRLQGRHFSADPSISDAIRNAATQLARTAAHPAFSGRNLLSHSTYDASANEDVNSQSVYFATICGDTPWRKTLPEFRAKAESLQKDYPAAGLVSVEFGLVCHHWGTAPRFHPPLAGLADAPPFLIVNAEFDPATPLALARRAFAASPSAHMVIADGMAAHGIFGASATPCVEQSVGHFLLTGELPEERETHCAFVPRTPKARSGRTDGLDPDERREILFKRLRHS</sequence>
<dbReference type="PANTHER" id="PTHR43248:SF25">
    <property type="entry name" value="AB HYDROLASE-1 DOMAIN-CONTAINING PROTEIN-RELATED"/>
    <property type="match status" value="1"/>
</dbReference>
<feature type="signal peptide" evidence="3">
    <location>
        <begin position="1"/>
        <end position="28"/>
    </location>
</feature>
<dbReference type="RefSeq" id="WP_250339193.1">
    <property type="nucleotide sequence ID" value="NZ_CP063231.1"/>
</dbReference>
<proteinExistence type="inferred from homology"/>
<dbReference type="Pfam" id="PF08386">
    <property type="entry name" value="Abhydrolase_4"/>
    <property type="match status" value="1"/>
</dbReference>
<organism evidence="5 6">
    <name type="scientific">Luteibacter flocculans</name>
    <dbReference type="NCBI Taxonomy" id="2780091"/>
    <lineage>
        <taxon>Bacteria</taxon>
        <taxon>Pseudomonadati</taxon>
        <taxon>Pseudomonadota</taxon>
        <taxon>Gammaproteobacteria</taxon>
        <taxon>Lysobacterales</taxon>
        <taxon>Rhodanobacteraceae</taxon>
        <taxon>Luteibacter</taxon>
    </lineage>
</organism>
<evidence type="ECO:0000256" key="3">
    <source>
        <dbReference type="SAM" id="SignalP"/>
    </source>
</evidence>
<keyword evidence="2 5" id="KW-0378">Hydrolase</keyword>
<evidence type="ECO:0000313" key="6">
    <source>
        <dbReference type="Proteomes" id="UP001056681"/>
    </source>
</evidence>
<gene>
    <name evidence="5" type="ORF">IM816_18195</name>
</gene>
<feature type="chain" id="PRO_5045896764" evidence="3">
    <location>
        <begin position="29"/>
        <end position="570"/>
    </location>
</feature>
<keyword evidence="6" id="KW-1185">Reference proteome</keyword>
<evidence type="ECO:0000256" key="1">
    <source>
        <dbReference type="ARBA" id="ARBA00010088"/>
    </source>
</evidence>
<dbReference type="InterPro" id="IPR051601">
    <property type="entry name" value="Serine_prot/Carboxylest_S33"/>
</dbReference>
<dbReference type="GO" id="GO:0016787">
    <property type="term" value="F:hydrolase activity"/>
    <property type="evidence" value="ECO:0007669"/>
    <property type="project" value="UniProtKB-KW"/>
</dbReference>
<dbReference type="EMBL" id="CP063231">
    <property type="protein sequence ID" value="URL58486.1"/>
    <property type="molecule type" value="Genomic_DNA"/>
</dbReference>
<dbReference type="InterPro" id="IPR029058">
    <property type="entry name" value="AB_hydrolase_fold"/>
</dbReference>
<dbReference type="PANTHER" id="PTHR43248">
    <property type="entry name" value="2-SUCCINYL-6-HYDROXY-2,4-CYCLOHEXADIENE-1-CARBOXYLATE SYNTHASE"/>
    <property type="match status" value="1"/>
</dbReference>
<dbReference type="Gene3D" id="3.40.50.1820">
    <property type="entry name" value="alpha/beta hydrolase"/>
    <property type="match status" value="1"/>
</dbReference>
<protein>
    <submittedName>
        <fullName evidence="5">Alpha/beta fold hydrolase</fullName>
    </submittedName>
</protein>
<feature type="domain" description="Peptidase S33 tripeptidyl aminopeptidase-like C-terminal" evidence="4">
    <location>
        <begin position="443"/>
        <end position="537"/>
    </location>
</feature>
<comment type="similarity">
    <text evidence="1">Belongs to the peptidase S33 family.</text>
</comment>
<dbReference type="SUPFAM" id="SSF53474">
    <property type="entry name" value="alpha/beta-Hydrolases"/>
    <property type="match status" value="2"/>
</dbReference>
<reference evidence="5" key="1">
    <citation type="submission" date="2020-10" db="EMBL/GenBank/DDBJ databases">
        <title>Whole-genome sequence of Luteibacter sp. EIF3.</title>
        <authorList>
            <person name="Friedrich I."/>
            <person name="Hertel R."/>
            <person name="Daniel R."/>
        </authorList>
    </citation>
    <scope>NUCLEOTIDE SEQUENCE</scope>
    <source>
        <strain evidence="5">EIF3</strain>
    </source>
</reference>
<dbReference type="InterPro" id="IPR013595">
    <property type="entry name" value="Pept_S33_TAP-like_C"/>
</dbReference>
<name>A0ABY4T6U8_9GAMM</name>
<evidence type="ECO:0000259" key="4">
    <source>
        <dbReference type="Pfam" id="PF08386"/>
    </source>
</evidence>
<evidence type="ECO:0000256" key="2">
    <source>
        <dbReference type="ARBA" id="ARBA00022801"/>
    </source>
</evidence>
<accession>A0ABY4T6U8</accession>
<evidence type="ECO:0000313" key="5">
    <source>
        <dbReference type="EMBL" id="URL58486.1"/>
    </source>
</evidence>
<keyword evidence="3" id="KW-0732">Signal</keyword>